<name>A0A518CTE3_9PLAN</name>
<dbReference type="Pfam" id="PF05593">
    <property type="entry name" value="RHS_repeat"/>
    <property type="match status" value="1"/>
</dbReference>
<proteinExistence type="predicted"/>
<dbReference type="GO" id="GO:0016787">
    <property type="term" value="F:hydrolase activity"/>
    <property type="evidence" value="ECO:0007669"/>
    <property type="project" value="UniProtKB-KW"/>
</dbReference>
<dbReference type="RefSeq" id="WP_144998739.1">
    <property type="nucleotide sequence ID" value="NZ_CP036281.1"/>
</dbReference>
<dbReference type="PANTHER" id="PTHR32305">
    <property type="match status" value="1"/>
</dbReference>
<keyword evidence="2" id="KW-1185">Reference proteome</keyword>
<dbReference type="Gene3D" id="2.180.10.10">
    <property type="entry name" value="RHS repeat-associated core"/>
    <property type="match status" value="2"/>
</dbReference>
<evidence type="ECO:0000313" key="1">
    <source>
        <dbReference type="EMBL" id="QDU82488.1"/>
    </source>
</evidence>
<accession>A0A518CTE3</accession>
<dbReference type="KEGG" id="plon:Pla110_42460"/>
<sequence length="843" mass="94538">MYEYDYDVYGNMTQITDPLDRETDFTFNAQNQQLTRTLPVTGDEQSWYDDEDRQYRSEDFEGNVMDRLFTDEGLLDELQYFNSSADPDVDTPDETVSYTYDDQYRKTSMTDDRGTTYYTYDDDGRITRISSPEGILNYEYDDLTGLKTRVTTGDPSDVENDFRYTYDSLNRLKTVEVHERNDSALSTPEVTTYSYDAVGNLVRTDLANGLITTYEYDDLYRLDVLTHYEPDSTPNDLSDNDKLASYDYTVRADGKRTAATETRWDNGTPLVDAFSWTYDDLGRLITEVFDSHDNALDFEANYTYDLVGNRLKKTVDQDLDLDIDETYTYTYNDSDQLLTETKVVGNVDDGTNLETDDTTTTYSYTNTLQTGKEVKATYANTVLTDTSFDYNLQGRLETVTIDTYTSGSISGQEITTFEYDDRGIRVSAHHAVDSDYDSNLEVDETTTYLNDPMNHTGYSQVIEEVTVDNLNSQAETERVIYTLGLDVLQQVKYDSANPTGLNSIMLHDGHGSVRMLTNMLAAVTVVNSIPQIFTYDAYGIAIGFNEATAVTSMLYSGEQFDTRIQQQYLRARYYNADTGGFNRLDPFFGNLRDPQSLHKYLYTHGDPVNGIDPTGMFSLTNFLITTSLISGLASILIPAVGNAYNHSVSTLNNAEQNGIITSVFKGTVTRDQISRAWKGFRDGAMAGYLNLLDTFTFRSIDNLHEARDFYWNHTGLNNSWLGTATNSLAWISTISGYAAAAVWTWNAAGGGTMDLALSRSGKPFFLHVKYGANGQWQHAVATSESGFGALGRMQIYNTWTPSSGLITGIPVLFPQSVIVGGESGFAFSCVTAAARAFFRGWGF</sequence>
<dbReference type="PANTHER" id="PTHR32305:SF15">
    <property type="entry name" value="PROTEIN RHSA-RELATED"/>
    <property type="match status" value="1"/>
</dbReference>
<dbReference type="InterPro" id="IPR050708">
    <property type="entry name" value="T6SS_VgrG/RHS"/>
</dbReference>
<dbReference type="EC" id="3.1.-.-" evidence="1"/>
<gene>
    <name evidence="1" type="primary">wapA_2</name>
    <name evidence="1" type="ORF">Pla110_42460</name>
</gene>
<dbReference type="AlphaFoldDB" id="A0A518CTE3"/>
<dbReference type="NCBIfam" id="TIGR03696">
    <property type="entry name" value="Rhs_assc_core"/>
    <property type="match status" value="1"/>
</dbReference>
<dbReference type="EMBL" id="CP036281">
    <property type="protein sequence ID" value="QDU82488.1"/>
    <property type="molecule type" value="Genomic_DNA"/>
</dbReference>
<dbReference type="Proteomes" id="UP000317178">
    <property type="component" value="Chromosome"/>
</dbReference>
<organism evidence="1 2">
    <name type="scientific">Polystyrenella longa</name>
    <dbReference type="NCBI Taxonomy" id="2528007"/>
    <lineage>
        <taxon>Bacteria</taxon>
        <taxon>Pseudomonadati</taxon>
        <taxon>Planctomycetota</taxon>
        <taxon>Planctomycetia</taxon>
        <taxon>Planctomycetales</taxon>
        <taxon>Planctomycetaceae</taxon>
        <taxon>Polystyrenella</taxon>
    </lineage>
</organism>
<keyword evidence="1" id="KW-0378">Hydrolase</keyword>
<dbReference type="OrthoDB" id="281513at2"/>
<evidence type="ECO:0000313" key="2">
    <source>
        <dbReference type="Proteomes" id="UP000317178"/>
    </source>
</evidence>
<dbReference type="InterPro" id="IPR031325">
    <property type="entry name" value="RHS_repeat"/>
</dbReference>
<reference evidence="1 2" key="1">
    <citation type="submission" date="2019-02" db="EMBL/GenBank/DDBJ databases">
        <title>Deep-cultivation of Planctomycetes and their phenomic and genomic characterization uncovers novel biology.</title>
        <authorList>
            <person name="Wiegand S."/>
            <person name="Jogler M."/>
            <person name="Boedeker C."/>
            <person name="Pinto D."/>
            <person name="Vollmers J."/>
            <person name="Rivas-Marin E."/>
            <person name="Kohn T."/>
            <person name="Peeters S.H."/>
            <person name="Heuer A."/>
            <person name="Rast P."/>
            <person name="Oberbeckmann S."/>
            <person name="Bunk B."/>
            <person name="Jeske O."/>
            <person name="Meyerdierks A."/>
            <person name="Storesund J.E."/>
            <person name="Kallscheuer N."/>
            <person name="Luecker S."/>
            <person name="Lage O.M."/>
            <person name="Pohl T."/>
            <person name="Merkel B.J."/>
            <person name="Hornburger P."/>
            <person name="Mueller R.-W."/>
            <person name="Bruemmer F."/>
            <person name="Labrenz M."/>
            <person name="Spormann A.M."/>
            <person name="Op den Camp H."/>
            <person name="Overmann J."/>
            <person name="Amann R."/>
            <person name="Jetten M.S.M."/>
            <person name="Mascher T."/>
            <person name="Medema M.H."/>
            <person name="Devos D.P."/>
            <person name="Kaster A.-K."/>
            <person name="Ovreas L."/>
            <person name="Rohde M."/>
            <person name="Galperin M.Y."/>
            <person name="Jogler C."/>
        </authorList>
    </citation>
    <scope>NUCLEOTIDE SEQUENCE [LARGE SCALE GENOMIC DNA]</scope>
    <source>
        <strain evidence="1 2">Pla110</strain>
    </source>
</reference>
<dbReference type="InterPro" id="IPR022385">
    <property type="entry name" value="Rhs_assc_core"/>
</dbReference>
<protein>
    <submittedName>
        <fullName evidence="1">tRNA(Glu)-specific nuclease WapA</fullName>
        <ecNumber evidence="1">3.1.-.-</ecNumber>
    </submittedName>
</protein>